<protein>
    <submittedName>
        <fullName evidence="1">Uncharacterized protein</fullName>
    </submittedName>
</protein>
<name>A0A0M8ZNM8_9HYME</name>
<evidence type="ECO:0000313" key="2">
    <source>
        <dbReference type="Proteomes" id="UP000053105"/>
    </source>
</evidence>
<dbReference type="AlphaFoldDB" id="A0A0M8ZNM8"/>
<keyword evidence="2" id="KW-1185">Reference proteome</keyword>
<sequence>MSIINIVNNKKNLDSTYIVSTLLDFASHLLEKFGSKFFTRGLAQPRCSQVTEEERGCHTANNGCVKTHDIRNHLSAALSSGWCRNYQTEVSVTSIPFPSVSDFLLTFVDNKQLNTSKLCVEILAI</sequence>
<organism evidence="1 2">
    <name type="scientific">Melipona quadrifasciata</name>
    <dbReference type="NCBI Taxonomy" id="166423"/>
    <lineage>
        <taxon>Eukaryota</taxon>
        <taxon>Metazoa</taxon>
        <taxon>Ecdysozoa</taxon>
        <taxon>Arthropoda</taxon>
        <taxon>Hexapoda</taxon>
        <taxon>Insecta</taxon>
        <taxon>Pterygota</taxon>
        <taxon>Neoptera</taxon>
        <taxon>Endopterygota</taxon>
        <taxon>Hymenoptera</taxon>
        <taxon>Apocrita</taxon>
        <taxon>Aculeata</taxon>
        <taxon>Apoidea</taxon>
        <taxon>Anthophila</taxon>
        <taxon>Apidae</taxon>
        <taxon>Melipona</taxon>
    </lineage>
</organism>
<proteinExistence type="predicted"/>
<accession>A0A0M8ZNM8</accession>
<evidence type="ECO:0000313" key="1">
    <source>
        <dbReference type="EMBL" id="KOX67980.1"/>
    </source>
</evidence>
<reference evidence="1 2" key="1">
    <citation type="submission" date="2015-07" db="EMBL/GenBank/DDBJ databases">
        <title>The genome of Melipona quadrifasciata.</title>
        <authorList>
            <person name="Pan H."/>
            <person name="Kapheim K."/>
        </authorList>
    </citation>
    <scope>NUCLEOTIDE SEQUENCE [LARGE SCALE GENOMIC DNA]</scope>
    <source>
        <strain evidence="1">0111107301</strain>
        <tissue evidence="1">Whole body</tissue>
    </source>
</reference>
<dbReference type="Proteomes" id="UP000053105">
    <property type="component" value="Unassembled WGS sequence"/>
</dbReference>
<dbReference type="EMBL" id="KQ435960">
    <property type="protein sequence ID" value="KOX67980.1"/>
    <property type="molecule type" value="Genomic_DNA"/>
</dbReference>
<gene>
    <name evidence="1" type="ORF">WN51_07597</name>
</gene>